<accession>A0A7R8YTL9</accession>
<dbReference type="InterPro" id="IPR036388">
    <property type="entry name" value="WH-like_DNA-bd_sf"/>
</dbReference>
<keyword evidence="3 7" id="KW-0240">DNA-directed RNA polymerase</keyword>
<comment type="subcellular location">
    <subcellularLocation>
        <location evidence="1 7">Nucleus</location>
    </subcellularLocation>
</comment>
<dbReference type="Pfam" id="PF05158">
    <property type="entry name" value="RNA_pol_Rpc34"/>
    <property type="match status" value="1"/>
</dbReference>
<dbReference type="GO" id="GO:0005654">
    <property type="term" value="C:nucleoplasm"/>
    <property type="evidence" value="ECO:0007669"/>
    <property type="project" value="UniProtKB-ARBA"/>
</dbReference>
<comment type="function">
    <text evidence="6 7">DNA-dependent RNA polymerase catalyzes the transcription of DNA into RNA using the four ribonucleoside triphosphates as substrates. Specific peripheric component of RNA polymerase III which synthesizes small RNAs, such as 5S rRNA and tRNAs.</text>
</comment>
<dbReference type="GO" id="GO:0006383">
    <property type="term" value="P:transcription by RNA polymerase III"/>
    <property type="evidence" value="ECO:0007669"/>
    <property type="project" value="UniProtKB-UniRule"/>
</dbReference>
<evidence type="ECO:0000256" key="5">
    <source>
        <dbReference type="ARBA" id="ARBA00023242"/>
    </source>
</evidence>
<dbReference type="InterPro" id="IPR007832">
    <property type="entry name" value="RNA_pol_Rpc34"/>
</dbReference>
<name>A0A7R8YTL9_HERIL</name>
<dbReference type="GO" id="GO:0005666">
    <property type="term" value="C:RNA polymerase III complex"/>
    <property type="evidence" value="ECO:0007669"/>
    <property type="project" value="UniProtKB-UniRule"/>
</dbReference>
<evidence type="ECO:0000256" key="4">
    <source>
        <dbReference type="ARBA" id="ARBA00023163"/>
    </source>
</evidence>
<evidence type="ECO:0000313" key="8">
    <source>
        <dbReference type="EMBL" id="CAD7083790.1"/>
    </source>
</evidence>
<dbReference type="AlphaFoldDB" id="A0A7R8YTL9"/>
<comment type="similarity">
    <text evidence="2 7">Belongs to the eukaryotic RPC34/RPC39 RNA polymerase subunit family.</text>
</comment>
<dbReference type="FunFam" id="1.10.10.10:FF:000116">
    <property type="entry name" value="DNA-directed RNA polymerase III subunit RPC6"/>
    <property type="match status" value="1"/>
</dbReference>
<sequence length="296" mass="33214">MAAAVPDEVVHQLLAVIQANPAGVSNEHIVKQLPELSGEQRVGALNKLLQQGMLDLLRKGEVLFYRVKDPKKSTAPKGADNEEKIVYNIIEEGGNKGIWIRDIRLKSNLNMTQLNKILKNLENKKLIKAVKSVNASKKKVYMLYNLDPDRSITGGAWYQDQDFESEFVDVLNQQCLRFLQMRRDAAKEKRDGPLLTKQMSCCSVKDVHKFISELGISKVSLDEDDLETILKTVVFDGKAERIMLANGSYVYRAVEQPLPPPGIVRTPCGICPVIKNCSTCGQVTPIVCQYLKDWLD</sequence>
<dbReference type="InParanoid" id="A0A7R8YTL9"/>
<organism evidence="8 9">
    <name type="scientific">Hermetia illucens</name>
    <name type="common">Black soldier fly</name>
    <dbReference type="NCBI Taxonomy" id="343691"/>
    <lineage>
        <taxon>Eukaryota</taxon>
        <taxon>Metazoa</taxon>
        <taxon>Ecdysozoa</taxon>
        <taxon>Arthropoda</taxon>
        <taxon>Hexapoda</taxon>
        <taxon>Insecta</taxon>
        <taxon>Pterygota</taxon>
        <taxon>Neoptera</taxon>
        <taxon>Endopterygota</taxon>
        <taxon>Diptera</taxon>
        <taxon>Brachycera</taxon>
        <taxon>Stratiomyomorpha</taxon>
        <taxon>Stratiomyidae</taxon>
        <taxon>Hermetiinae</taxon>
        <taxon>Hermetia</taxon>
    </lineage>
</organism>
<dbReference type="InterPro" id="IPR016049">
    <property type="entry name" value="RNA_pol_Rpc34-like"/>
</dbReference>
<dbReference type="Proteomes" id="UP000594454">
    <property type="component" value="Chromosome 3"/>
</dbReference>
<evidence type="ECO:0000256" key="7">
    <source>
        <dbReference type="PIRNR" id="PIRNR028763"/>
    </source>
</evidence>
<dbReference type="PANTHER" id="PTHR12780">
    <property type="entry name" value="RNA POLYMERASE III DNA DIRECTED , 39KD SUBUNIT-RELATED"/>
    <property type="match status" value="1"/>
</dbReference>
<proteinExistence type="inferred from homology"/>
<dbReference type="SUPFAM" id="SSF46785">
    <property type="entry name" value="Winged helix' DNA-binding domain"/>
    <property type="match status" value="2"/>
</dbReference>
<keyword evidence="9" id="KW-1185">Reference proteome</keyword>
<protein>
    <recommendedName>
        <fullName evidence="7">DNA-directed RNA polymerase III subunit RPC6</fullName>
        <shortName evidence="7">RNA polymerase III subunit C6</shortName>
    </recommendedName>
</protein>
<dbReference type="FunFam" id="1.10.10.10:FF:000237">
    <property type="entry name" value="DNA-directed RNA polymerase III subunit RPC6"/>
    <property type="match status" value="1"/>
</dbReference>
<gene>
    <name evidence="8" type="ORF">HERILL_LOCUS6722</name>
</gene>
<evidence type="ECO:0000256" key="3">
    <source>
        <dbReference type="ARBA" id="ARBA00022478"/>
    </source>
</evidence>
<dbReference type="Gene3D" id="1.10.10.10">
    <property type="entry name" value="Winged helix-like DNA-binding domain superfamily/Winged helix DNA-binding domain"/>
    <property type="match status" value="2"/>
</dbReference>
<evidence type="ECO:0000256" key="1">
    <source>
        <dbReference type="ARBA" id="ARBA00004123"/>
    </source>
</evidence>
<dbReference type="EMBL" id="LR899011">
    <property type="protein sequence ID" value="CAD7083790.1"/>
    <property type="molecule type" value="Genomic_DNA"/>
</dbReference>
<dbReference type="OrthoDB" id="613763at2759"/>
<dbReference type="InterPro" id="IPR036390">
    <property type="entry name" value="WH_DNA-bd_sf"/>
</dbReference>
<evidence type="ECO:0000313" key="9">
    <source>
        <dbReference type="Proteomes" id="UP000594454"/>
    </source>
</evidence>
<dbReference type="OMA" id="VGTTKKC"/>
<dbReference type="PIRSF" id="PIRSF028763">
    <property type="entry name" value="RNA_pol_Rpc34"/>
    <property type="match status" value="1"/>
</dbReference>
<evidence type="ECO:0000256" key="6">
    <source>
        <dbReference type="ARBA" id="ARBA00055148"/>
    </source>
</evidence>
<keyword evidence="5 7" id="KW-0539">Nucleus</keyword>
<dbReference type="GO" id="GO:0005737">
    <property type="term" value="C:cytoplasm"/>
    <property type="evidence" value="ECO:0007669"/>
    <property type="project" value="UniProtKB-ARBA"/>
</dbReference>
<evidence type="ECO:0000256" key="2">
    <source>
        <dbReference type="ARBA" id="ARBA00011038"/>
    </source>
</evidence>
<keyword evidence="4 7" id="KW-0804">Transcription</keyword>
<dbReference type="FunCoup" id="A0A7R8YTL9">
    <property type="interactions" value="1674"/>
</dbReference>
<reference evidence="8 9" key="1">
    <citation type="submission" date="2020-11" db="EMBL/GenBank/DDBJ databases">
        <authorList>
            <person name="Wallbank WR R."/>
            <person name="Pardo Diaz C."/>
            <person name="Kozak K."/>
            <person name="Martin S."/>
            <person name="Jiggins C."/>
            <person name="Moest M."/>
            <person name="Warren A I."/>
            <person name="Generalovic N T."/>
            <person name="Byers J.R.P. K."/>
            <person name="Montejo-Kovacevich G."/>
            <person name="Yen C E."/>
        </authorList>
    </citation>
    <scope>NUCLEOTIDE SEQUENCE [LARGE SCALE GENOMIC DNA]</scope>
</reference>